<keyword evidence="3 9" id="KW-0863">Zinc-finger</keyword>
<accession>A0A4W2I7V7</accession>
<dbReference type="PROSITE" id="PS00028">
    <property type="entry name" value="ZINC_FINGER_C2H2_1"/>
    <property type="match status" value="3"/>
</dbReference>
<evidence type="ECO:0000256" key="9">
    <source>
        <dbReference type="PROSITE-ProRule" id="PRU00042"/>
    </source>
</evidence>
<evidence type="ECO:0000256" key="6">
    <source>
        <dbReference type="ARBA" id="ARBA00023125"/>
    </source>
</evidence>
<evidence type="ECO:0000256" key="2">
    <source>
        <dbReference type="ARBA" id="ARBA00022737"/>
    </source>
</evidence>
<dbReference type="AlphaFoldDB" id="A0A4W2I7V7"/>
<organism evidence="14 15">
    <name type="scientific">Bos indicus x Bos taurus</name>
    <name type="common">Hybrid cattle</name>
    <dbReference type="NCBI Taxonomy" id="30522"/>
    <lineage>
        <taxon>Eukaryota</taxon>
        <taxon>Metazoa</taxon>
        <taxon>Chordata</taxon>
        <taxon>Craniata</taxon>
        <taxon>Vertebrata</taxon>
        <taxon>Euteleostomi</taxon>
        <taxon>Mammalia</taxon>
        <taxon>Eutheria</taxon>
        <taxon>Laurasiatheria</taxon>
        <taxon>Artiodactyla</taxon>
        <taxon>Ruminantia</taxon>
        <taxon>Pecora</taxon>
        <taxon>Bovidae</taxon>
        <taxon>Bovinae</taxon>
        <taxon>Bos</taxon>
    </lineage>
</organism>
<dbReference type="GO" id="GO:0008270">
    <property type="term" value="F:zinc ion binding"/>
    <property type="evidence" value="ECO:0007669"/>
    <property type="project" value="UniProtKB-KW"/>
</dbReference>
<keyword evidence="8 10" id="KW-0539">Nucleus</keyword>
<evidence type="ECO:0008006" key="16">
    <source>
        <dbReference type="Google" id="ProtNLM"/>
    </source>
</evidence>
<evidence type="ECO:0000256" key="5">
    <source>
        <dbReference type="ARBA" id="ARBA00023015"/>
    </source>
</evidence>
<evidence type="ECO:0000256" key="3">
    <source>
        <dbReference type="ARBA" id="ARBA00022771"/>
    </source>
</evidence>
<evidence type="ECO:0000256" key="10">
    <source>
        <dbReference type="PROSITE-ProRule" id="PRU00187"/>
    </source>
</evidence>
<name>A0A4W2I7V7_BOBOX</name>
<keyword evidence="6" id="KW-0238">DNA-binding</keyword>
<dbReference type="GO" id="GO:0005634">
    <property type="term" value="C:nucleus"/>
    <property type="evidence" value="ECO:0007669"/>
    <property type="project" value="UniProtKB-SubCell"/>
</dbReference>
<dbReference type="FunFam" id="3.30.160.60:FF:001485">
    <property type="entry name" value="Krueppel-related zinc finger protein"/>
    <property type="match status" value="1"/>
</dbReference>
<evidence type="ECO:0000259" key="12">
    <source>
        <dbReference type="PROSITE" id="PS50157"/>
    </source>
</evidence>
<dbReference type="GeneTree" id="ENSGT00940000163048"/>
<dbReference type="Proteomes" id="UP000429181">
    <property type="component" value="Chromosome 18"/>
</dbReference>
<dbReference type="CDD" id="cd07936">
    <property type="entry name" value="SCAN"/>
    <property type="match status" value="1"/>
</dbReference>
<dbReference type="SUPFAM" id="SSF47353">
    <property type="entry name" value="Retrovirus capsid dimerization domain-like"/>
    <property type="match status" value="1"/>
</dbReference>
<reference evidence="14 15" key="1">
    <citation type="submission" date="2018-11" db="EMBL/GenBank/DDBJ databases">
        <title>Haplotype-resolved cattle genomes.</title>
        <authorList>
            <person name="Low W.Y."/>
            <person name="Tearle R."/>
            <person name="Bickhart D.M."/>
            <person name="Rosen B.D."/>
            <person name="Koren S."/>
            <person name="Rhie A."/>
            <person name="Hiendleder S."/>
            <person name="Phillippy A.M."/>
            <person name="Smith T.P.L."/>
            <person name="Williams J.L."/>
        </authorList>
    </citation>
    <scope>NUCLEOTIDE SEQUENCE [LARGE SCALE GENOMIC DNA]</scope>
</reference>
<dbReference type="FunFam" id="3.30.160.60:FF:000848">
    <property type="entry name" value="Zinc finger protein 35"/>
    <property type="match status" value="1"/>
</dbReference>
<feature type="region of interest" description="Disordered" evidence="11">
    <location>
        <begin position="306"/>
        <end position="332"/>
    </location>
</feature>
<evidence type="ECO:0000256" key="4">
    <source>
        <dbReference type="ARBA" id="ARBA00022833"/>
    </source>
</evidence>
<dbReference type="SUPFAM" id="SSF57667">
    <property type="entry name" value="beta-beta-alpha zinc fingers"/>
    <property type="match status" value="2"/>
</dbReference>
<evidence type="ECO:0000313" key="14">
    <source>
        <dbReference type="Ensembl" id="ENSBIXP00005041412.1"/>
    </source>
</evidence>
<dbReference type="InterPro" id="IPR038269">
    <property type="entry name" value="SCAN_sf"/>
</dbReference>
<dbReference type="InterPro" id="IPR003309">
    <property type="entry name" value="SCAN_dom"/>
</dbReference>
<dbReference type="Gene3D" id="1.10.4020.10">
    <property type="entry name" value="DNA breaking-rejoining enzymes"/>
    <property type="match status" value="1"/>
</dbReference>
<keyword evidence="2" id="KW-0677">Repeat</keyword>
<keyword evidence="4" id="KW-0862">Zinc</keyword>
<feature type="domain" description="C2H2-type" evidence="12">
    <location>
        <begin position="427"/>
        <end position="451"/>
    </location>
</feature>
<evidence type="ECO:0000313" key="15">
    <source>
        <dbReference type="Proteomes" id="UP000429181"/>
    </source>
</evidence>
<evidence type="ECO:0000256" key="1">
    <source>
        <dbReference type="ARBA" id="ARBA00022723"/>
    </source>
</evidence>
<keyword evidence="1" id="KW-0479">Metal-binding</keyword>
<evidence type="ECO:0000259" key="13">
    <source>
        <dbReference type="PROSITE" id="PS50804"/>
    </source>
</evidence>
<dbReference type="FunFam" id="1.10.4020.10:FF:000004">
    <property type="entry name" value="Zinc finger and SCAN domain containing 4"/>
    <property type="match status" value="1"/>
</dbReference>
<comment type="subcellular location">
    <subcellularLocation>
        <location evidence="10">Nucleus</location>
    </subcellularLocation>
</comment>
<feature type="domain" description="SCAN box" evidence="13">
    <location>
        <begin position="43"/>
        <end position="103"/>
    </location>
</feature>
<feature type="domain" description="C2H2-type" evidence="12">
    <location>
        <begin position="399"/>
        <end position="426"/>
    </location>
</feature>
<dbReference type="FunFam" id="3.30.160.60:FF:000446">
    <property type="entry name" value="Zinc finger protein"/>
    <property type="match status" value="1"/>
</dbReference>
<dbReference type="Ensembl" id="ENSBIXT00005035336.1">
    <property type="protein sequence ID" value="ENSBIXP00005041412.1"/>
    <property type="gene ID" value="ENSBIXG00005024459.1"/>
</dbReference>
<evidence type="ECO:0000256" key="8">
    <source>
        <dbReference type="ARBA" id="ARBA00023242"/>
    </source>
</evidence>
<keyword evidence="5" id="KW-0805">Transcription regulation</keyword>
<dbReference type="Gene3D" id="3.30.160.60">
    <property type="entry name" value="Classic Zinc Finger"/>
    <property type="match status" value="3"/>
</dbReference>
<dbReference type="SMART" id="SM00431">
    <property type="entry name" value="SCAN"/>
    <property type="match status" value="1"/>
</dbReference>
<dbReference type="GO" id="GO:0003677">
    <property type="term" value="F:DNA binding"/>
    <property type="evidence" value="ECO:0007669"/>
    <property type="project" value="UniProtKB-KW"/>
</dbReference>
<reference evidence="14" key="2">
    <citation type="submission" date="2025-08" db="UniProtKB">
        <authorList>
            <consortium name="Ensembl"/>
        </authorList>
    </citation>
    <scope>IDENTIFICATION</scope>
</reference>
<dbReference type="InterPro" id="IPR013087">
    <property type="entry name" value="Znf_C2H2_type"/>
</dbReference>
<dbReference type="PROSITE" id="PS50804">
    <property type="entry name" value="SCAN_BOX"/>
    <property type="match status" value="1"/>
</dbReference>
<dbReference type="Pfam" id="PF00096">
    <property type="entry name" value="zf-C2H2"/>
    <property type="match status" value="3"/>
</dbReference>
<evidence type="ECO:0000256" key="11">
    <source>
        <dbReference type="SAM" id="MobiDB-lite"/>
    </source>
</evidence>
<dbReference type="SMART" id="SM00355">
    <property type="entry name" value="ZnF_C2H2"/>
    <property type="match status" value="3"/>
</dbReference>
<keyword evidence="7" id="KW-0804">Transcription</keyword>
<dbReference type="PROSITE" id="PS50157">
    <property type="entry name" value="ZINC_FINGER_C2H2_2"/>
    <property type="match status" value="3"/>
</dbReference>
<dbReference type="InterPro" id="IPR036236">
    <property type="entry name" value="Znf_C2H2_sf"/>
</dbReference>
<dbReference type="Pfam" id="PF02023">
    <property type="entry name" value="SCAN"/>
    <property type="match status" value="1"/>
</dbReference>
<sequence length="451" mass="51635">DLAFCSSYISWETFPGAESLASVPPQDTLMENSDCDQETWHVRFRTFSSSEESDPVEDLRRLRELCHLWLRPDLHTKEQMMDRLVLEQFMICMPLECQVLLKESGVQSCKALEDVLRYKQKPKNWVSRTLVMGKYLVHDPDIEMVEAKAGDMDDERVPCEEPQPPVTVIPPEDGQDGSQELQNLPGATNLSREQVRSWKQIEESEVGVAAGVMGRFGKGQEWTHCFQEFPWCIQFLGIFSNQCEKEDNPSLSLCYENVSTTRGSRRGPLKNRRHVKRKWDSSPTCQDVRQEAATCLDQEEFSGQLGSHSIDASGTVGPTSLPEGAETPGRAPSEFRVCKKSFPYQSQLTLLQRTNTGERPFQCDICAKGFIQLSELRVHERIHTGEKPYTRTHTQEKPFRCEHCDRAFSHRGNLNVHRRIHSGLKPYVCPECHGAFRHLGTFKRHQKIHSK</sequence>
<feature type="compositionally biased region" description="Polar residues" evidence="11">
    <location>
        <begin position="306"/>
        <end position="318"/>
    </location>
</feature>
<proteinExistence type="predicted"/>
<dbReference type="InterPro" id="IPR050826">
    <property type="entry name" value="Krueppel_C2H2_ZnFinger"/>
</dbReference>
<dbReference type="PANTHER" id="PTHR24377">
    <property type="entry name" value="IP01015P-RELATED"/>
    <property type="match status" value="1"/>
</dbReference>
<protein>
    <recommendedName>
        <fullName evidence="16">Zinc finger and SCAN domain containing 5B</fullName>
    </recommendedName>
</protein>
<evidence type="ECO:0000256" key="7">
    <source>
        <dbReference type="ARBA" id="ARBA00023163"/>
    </source>
</evidence>
<feature type="domain" description="C2H2-type" evidence="12">
    <location>
        <begin position="361"/>
        <end position="388"/>
    </location>
</feature>